<proteinExistence type="inferred from homology"/>
<evidence type="ECO:0000313" key="9">
    <source>
        <dbReference type="EMBL" id="MBB6734979.1"/>
    </source>
</evidence>
<evidence type="ECO:0000256" key="7">
    <source>
        <dbReference type="RuleBase" id="RU003792"/>
    </source>
</evidence>
<evidence type="ECO:0000259" key="8">
    <source>
        <dbReference type="Pfam" id="PF01416"/>
    </source>
</evidence>
<comment type="function">
    <text evidence="4">Formation of pseudouridine at positions 38, 39 and 40 in the anticodon stem and loop of transfer RNAs.</text>
</comment>
<reference evidence="9 10" key="1">
    <citation type="submission" date="2020-08" db="EMBL/GenBank/DDBJ databases">
        <title>Cohnella phylogeny.</title>
        <authorList>
            <person name="Dunlap C."/>
        </authorList>
    </citation>
    <scope>NUCLEOTIDE SEQUENCE [LARGE SCALE GENOMIC DNA]</scope>
    <source>
        <strain evidence="9 10">CBP 2801</strain>
    </source>
</reference>
<dbReference type="PIRSF" id="PIRSF001430">
    <property type="entry name" value="tRNA_psdUrid_synth"/>
    <property type="match status" value="1"/>
</dbReference>
<dbReference type="PANTHER" id="PTHR11142">
    <property type="entry name" value="PSEUDOURIDYLATE SYNTHASE"/>
    <property type="match status" value="1"/>
</dbReference>
<dbReference type="RefSeq" id="WP_185132631.1">
    <property type="nucleotide sequence ID" value="NZ_JACJVO010000039.1"/>
</dbReference>
<sequence>MRKICLLVSYDGSDYYGFQSQPGGNTVQDKLELAIRTLTGEQVAIHGSGRTDAGVHARGQVAHFRTESRIPIERWALALNARLPDDIVVRAAAEVPLDFHSRISAIRKTYRYVITSCRFPDVFERKYVFHHPAPLRFDAMREGLQHLLGEHDFSSFTSPLSTKPHHVRTIYEATLAVEPGGDGSVEEGRGRATLTITGNGFLYNMVRIIVGTLLQVGEGKRTPDDIAAILAAQNRAKAGPTAVPYALTLMRVEYGAEWGIDWRAGRGSLNF</sequence>
<keyword evidence="3 4" id="KW-0413">Isomerase</keyword>
<dbReference type="GO" id="GO:0031119">
    <property type="term" value="P:tRNA pseudouridine synthesis"/>
    <property type="evidence" value="ECO:0007669"/>
    <property type="project" value="UniProtKB-UniRule"/>
</dbReference>
<evidence type="ECO:0000256" key="4">
    <source>
        <dbReference type="HAMAP-Rule" id="MF_00171"/>
    </source>
</evidence>
<comment type="caution">
    <text evidence="9">The sequence shown here is derived from an EMBL/GenBank/DDBJ whole genome shotgun (WGS) entry which is preliminary data.</text>
</comment>
<dbReference type="SUPFAM" id="SSF55120">
    <property type="entry name" value="Pseudouridine synthase"/>
    <property type="match status" value="1"/>
</dbReference>
<dbReference type="AlphaFoldDB" id="A0A7X0VY43"/>
<evidence type="ECO:0000256" key="2">
    <source>
        <dbReference type="ARBA" id="ARBA00022694"/>
    </source>
</evidence>
<dbReference type="EMBL" id="JACJVO010000039">
    <property type="protein sequence ID" value="MBB6734979.1"/>
    <property type="molecule type" value="Genomic_DNA"/>
</dbReference>
<comment type="catalytic activity">
    <reaction evidence="4 7">
        <text>uridine(38/39/40) in tRNA = pseudouridine(38/39/40) in tRNA</text>
        <dbReference type="Rhea" id="RHEA:22376"/>
        <dbReference type="Rhea" id="RHEA-COMP:10085"/>
        <dbReference type="Rhea" id="RHEA-COMP:10087"/>
        <dbReference type="ChEBI" id="CHEBI:65314"/>
        <dbReference type="ChEBI" id="CHEBI:65315"/>
        <dbReference type="EC" id="5.4.99.12"/>
    </reaction>
</comment>
<comment type="caution">
    <text evidence="4">Lacks conserved residue(s) required for the propagation of feature annotation.</text>
</comment>
<comment type="similarity">
    <text evidence="1 4 7">Belongs to the tRNA pseudouridine synthase TruA family.</text>
</comment>
<dbReference type="HAMAP" id="MF_00171">
    <property type="entry name" value="TruA"/>
    <property type="match status" value="1"/>
</dbReference>
<dbReference type="Gene3D" id="3.30.70.580">
    <property type="entry name" value="Pseudouridine synthase I, catalytic domain, N-terminal subdomain"/>
    <property type="match status" value="1"/>
</dbReference>
<accession>A0A7X0VY43</accession>
<dbReference type="NCBIfam" id="TIGR00071">
    <property type="entry name" value="hisT_truA"/>
    <property type="match status" value="1"/>
</dbReference>
<evidence type="ECO:0000313" key="10">
    <source>
        <dbReference type="Proteomes" id="UP000564644"/>
    </source>
</evidence>
<feature type="domain" description="Pseudouridine synthase I TruA alpha/beta" evidence="8">
    <location>
        <begin position="8"/>
        <end position="102"/>
    </location>
</feature>
<comment type="subunit">
    <text evidence="4">Homodimer.</text>
</comment>
<protein>
    <recommendedName>
        <fullName evidence="4">tRNA pseudouridine synthase A</fullName>
        <ecNumber evidence="4">5.4.99.12</ecNumber>
    </recommendedName>
    <alternativeName>
        <fullName evidence="4">tRNA pseudouridine(38-40) synthase</fullName>
    </alternativeName>
    <alternativeName>
        <fullName evidence="4">tRNA pseudouridylate synthase I</fullName>
    </alternativeName>
    <alternativeName>
        <fullName evidence="4">tRNA-uridine isomerase I</fullName>
    </alternativeName>
</protein>
<dbReference type="InterPro" id="IPR020103">
    <property type="entry name" value="PsdUridine_synth_cat_dom_sf"/>
</dbReference>
<evidence type="ECO:0000256" key="1">
    <source>
        <dbReference type="ARBA" id="ARBA00009375"/>
    </source>
</evidence>
<dbReference type="PANTHER" id="PTHR11142:SF0">
    <property type="entry name" value="TRNA PSEUDOURIDINE SYNTHASE-LIKE 1"/>
    <property type="match status" value="1"/>
</dbReference>
<feature type="active site" description="Nucleophile" evidence="4 5">
    <location>
        <position position="52"/>
    </location>
</feature>
<dbReference type="GO" id="GO:0003723">
    <property type="term" value="F:RNA binding"/>
    <property type="evidence" value="ECO:0007669"/>
    <property type="project" value="InterPro"/>
</dbReference>
<keyword evidence="10" id="KW-1185">Reference proteome</keyword>
<dbReference type="InterPro" id="IPR020094">
    <property type="entry name" value="TruA/RsuA/RluB/E/F_N"/>
</dbReference>
<keyword evidence="2 4" id="KW-0819">tRNA processing</keyword>
<organism evidence="9 10">
    <name type="scientific">Cohnella zeiphila</name>
    <dbReference type="NCBI Taxonomy" id="2761120"/>
    <lineage>
        <taxon>Bacteria</taxon>
        <taxon>Bacillati</taxon>
        <taxon>Bacillota</taxon>
        <taxon>Bacilli</taxon>
        <taxon>Bacillales</taxon>
        <taxon>Paenibacillaceae</taxon>
        <taxon>Cohnella</taxon>
    </lineage>
</organism>
<gene>
    <name evidence="4 9" type="primary">truA</name>
    <name evidence="9" type="ORF">H7C18_29110</name>
</gene>
<dbReference type="Pfam" id="PF01416">
    <property type="entry name" value="PseudoU_synth_1"/>
    <property type="match status" value="2"/>
</dbReference>
<evidence type="ECO:0000256" key="6">
    <source>
        <dbReference type="PIRSR" id="PIRSR001430-2"/>
    </source>
</evidence>
<dbReference type="EC" id="5.4.99.12" evidence="4"/>
<name>A0A7X0VY43_9BACL</name>
<dbReference type="InterPro" id="IPR001406">
    <property type="entry name" value="PsdUridine_synth_TruA"/>
</dbReference>
<feature type="domain" description="Pseudouridine synthase I TruA alpha/beta" evidence="8">
    <location>
        <begin position="145"/>
        <end position="254"/>
    </location>
</feature>
<feature type="binding site" evidence="4 6">
    <location>
        <position position="110"/>
    </location>
    <ligand>
        <name>substrate</name>
    </ligand>
</feature>
<evidence type="ECO:0000256" key="5">
    <source>
        <dbReference type="PIRSR" id="PIRSR001430-1"/>
    </source>
</evidence>
<dbReference type="FunFam" id="3.30.70.580:FF:000001">
    <property type="entry name" value="tRNA pseudouridine synthase A"/>
    <property type="match status" value="1"/>
</dbReference>
<dbReference type="Gene3D" id="3.30.70.660">
    <property type="entry name" value="Pseudouridine synthase I, catalytic domain, C-terminal subdomain"/>
    <property type="match status" value="1"/>
</dbReference>
<dbReference type="InterPro" id="IPR020095">
    <property type="entry name" value="PsdUridine_synth_TruA_C"/>
</dbReference>
<dbReference type="Proteomes" id="UP000564644">
    <property type="component" value="Unassembled WGS sequence"/>
</dbReference>
<dbReference type="GO" id="GO:0160147">
    <property type="term" value="F:tRNA pseudouridine(38-40) synthase activity"/>
    <property type="evidence" value="ECO:0007669"/>
    <property type="project" value="UniProtKB-EC"/>
</dbReference>
<dbReference type="CDD" id="cd02570">
    <property type="entry name" value="PseudoU_synth_EcTruA"/>
    <property type="match status" value="1"/>
</dbReference>
<dbReference type="InterPro" id="IPR020097">
    <property type="entry name" value="PsdUridine_synth_TruA_a/b_dom"/>
</dbReference>
<evidence type="ECO:0000256" key="3">
    <source>
        <dbReference type="ARBA" id="ARBA00023235"/>
    </source>
</evidence>